<comment type="similarity">
    <text evidence="2 8">Belongs to the glycosyl hydrolase 28 family.</text>
</comment>
<gene>
    <name evidence="10" type="ORF">LWI29_024798</name>
</gene>
<comment type="caution">
    <text evidence="10">The sequence shown here is derived from an EMBL/GenBank/DDBJ whole genome shotgun (WGS) entry which is preliminary data.</text>
</comment>
<keyword evidence="9" id="KW-0732">Signal</keyword>
<evidence type="ECO:0000256" key="5">
    <source>
        <dbReference type="ARBA" id="ARBA00022801"/>
    </source>
</evidence>
<dbReference type="InterPro" id="IPR000743">
    <property type="entry name" value="Glyco_hydro_28"/>
</dbReference>
<dbReference type="InterPro" id="IPR012334">
    <property type="entry name" value="Pectin_lyas_fold"/>
</dbReference>
<reference evidence="10" key="2">
    <citation type="submission" date="2023-06" db="EMBL/GenBank/DDBJ databases">
        <authorList>
            <person name="Swenson N.G."/>
            <person name="Wegrzyn J.L."/>
            <person name="Mcevoy S.L."/>
        </authorList>
    </citation>
    <scope>NUCLEOTIDE SEQUENCE</scope>
    <source>
        <strain evidence="10">NS2018</strain>
        <tissue evidence="10">Leaf</tissue>
    </source>
</reference>
<dbReference type="SUPFAM" id="SSF51126">
    <property type="entry name" value="Pectin lyase-like"/>
    <property type="match status" value="1"/>
</dbReference>
<evidence type="ECO:0000256" key="8">
    <source>
        <dbReference type="RuleBase" id="RU361169"/>
    </source>
</evidence>
<reference evidence="10" key="1">
    <citation type="journal article" date="2022" name="Plant J.">
        <title>Strategies of tolerance reflected in two North American maple genomes.</title>
        <authorList>
            <person name="McEvoy S.L."/>
            <person name="Sezen U.U."/>
            <person name="Trouern-Trend A."/>
            <person name="McMahon S.M."/>
            <person name="Schaberg P.G."/>
            <person name="Yang J."/>
            <person name="Wegrzyn J.L."/>
            <person name="Swenson N.G."/>
        </authorList>
    </citation>
    <scope>NUCLEOTIDE SEQUENCE</scope>
    <source>
        <strain evidence="10">NS2018</strain>
    </source>
</reference>
<feature type="chain" id="PRO_5041417331" description="Polygalacturonase" evidence="9">
    <location>
        <begin position="24"/>
        <end position="463"/>
    </location>
</feature>
<evidence type="ECO:0008006" key="12">
    <source>
        <dbReference type="Google" id="ProtNLM"/>
    </source>
</evidence>
<dbReference type="Proteomes" id="UP001168877">
    <property type="component" value="Unassembled WGS sequence"/>
</dbReference>
<keyword evidence="6 8" id="KW-0326">Glycosidase</keyword>
<proteinExistence type="inferred from homology"/>
<evidence type="ECO:0000256" key="6">
    <source>
        <dbReference type="ARBA" id="ARBA00023295"/>
    </source>
</evidence>
<evidence type="ECO:0000256" key="7">
    <source>
        <dbReference type="ARBA" id="ARBA00023316"/>
    </source>
</evidence>
<evidence type="ECO:0000313" key="11">
    <source>
        <dbReference type="Proteomes" id="UP001168877"/>
    </source>
</evidence>
<organism evidence="10 11">
    <name type="scientific">Acer saccharum</name>
    <name type="common">Sugar maple</name>
    <dbReference type="NCBI Taxonomy" id="4024"/>
    <lineage>
        <taxon>Eukaryota</taxon>
        <taxon>Viridiplantae</taxon>
        <taxon>Streptophyta</taxon>
        <taxon>Embryophyta</taxon>
        <taxon>Tracheophyta</taxon>
        <taxon>Spermatophyta</taxon>
        <taxon>Magnoliopsida</taxon>
        <taxon>eudicotyledons</taxon>
        <taxon>Gunneridae</taxon>
        <taxon>Pentapetalae</taxon>
        <taxon>rosids</taxon>
        <taxon>malvids</taxon>
        <taxon>Sapindales</taxon>
        <taxon>Sapindaceae</taxon>
        <taxon>Hippocastanoideae</taxon>
        <taxon>Acereae</taxon>
        <taxon>Acer</taxon>
    </lineage>
</organism>
<dbReference type="GO" id="GO:0004650">
    <property type="term" value="F:polygalacturonase activity"/>
    <property type="evidence" value="ECO:0007669"/>
    <property type="project" value="InterPro"/>
</dbReference>
<comment type="subcellular location">
    <subcellularLocation>
        <location evidence="1">Secreted</location>
        <location evidence="1">Cell wall</location>
    </subcellularLocation>
</comment>
<evidence type="ECO:0000256" key="4">
    <source>
        <dbReference type="ARBA" id="ARBA00022525"/>
    </source>
</evidence>
<protein>
    <recommendedName>
        <fullName evidence="12">Polygalacturonase</fullName>
    </recommendedName>
</protein>
<keyword evidence="5 8" id="KW-0378">Hydrolase</keyword>
<sequence length="463" mass="48640">MAKLTSSPIFIIIIFYFFQSSNAAYNVVSFGAKPDGRTDSTQPFLQAWSSACKSVTPAMIYVPRGSFVIRAVVFGGPCRSKVVFRIDGTLVAPSNYWNVGNSGYWILFSKVVRVSIYGGTIDGRGSGFWACRRTGKNCPNGAREDGVENVTVTSAIFTKTQNGVRIKSWARPSNGSGGNGFSGGNGYSGGNSNYAGGNRNGGNGYAGGYKSGGNVNASGNVNFASGNRNGGNGYVAGNTKSGLNGQLGRNEAVGCARHGSDGINRKMNGNIAETGHGGKEYVKNGNNFSVGRGASGSRFAVLNEEVEASTSEGILASDNNFQKGSIIFANNALGEITNLSRKQSIKAGKGVKKVTKKTDKLGIKKTGLQGNVNFCKGNMSLNGQTQDQALPVIENESGVQGSVNVCEREDICETERKGIAKLGIHNSADLDNLHVKISPDLFHNRGDVMTSGGGYRGPVVVEP</sequence>
<accession>A0AA39VVR4</accession>
<dbReference type="EMBL" id="JAUESC010000380">
    <property type="protein sequence ID" value="KAK0592753.1"/>
    <property type="molecule type" value="Genomic_DNA"/>
</dbReference>
<evidence type="ECO:0000256" key="3">
    <source>
        <dbReference type="ARBA" id="ARBA00022512"/>
    </source>
</evidence>
<keyword evidence="7" id="KW-0961">Cell wall biogenesis/degradation</keyword>
<dbReference type="GO" id="GO:0005975">
    <property type="term" value="P:carbohydrate metabolic process"/>
    <property type="evidence" value="ECO:0007669"/>
    <property type="project" value="InterPro"/>
</dbReference>
<feature type="signal peptide" evidence="9">
    <location>
        <begin position="1"/>
        <end position="23"/>
    </location>
</feature>
<keyword evidence="11" id="KW-1185">Reference proteome</keyword>
<dbReference type="AlphaFoldDB" id="A0AA39VVR4"/>
<evidence type="ECO:0000256" key="9">
    <source>
        <dbReference type="SAM" id="SignalP"/>
    </source>
</evidence>
<dbReference type="PANTHER" id="PTHR31375">
    <property type="match status" value="1"/>
</dbReference>
<evidence type="ECO:0000256" key="2">
    <source>
        <dbReference type="ARBA" id="ARBA00008834"/>
    </source>
</evidence>
<dbReference type="InterPro" id="IPR011050">
    <property type="entry name" value="Pectin_lyase_fold/virulence"/>
</dbReference>
<dbReference type="GO" id="GO:0071555">
    <property type="term" value="P:cell wall organization"/>
    <property type="evidence" value="ECO:0007669"/>
    <property type="project" value="UniProtKB-KW"/>
</dbReference>
<evidence type="ECO:0000256" key="1">
    <source>
        <dbReference type="ARBA" id="ARBA00004191"/>
    </source>
</evidence>
<keyword evidence="3" id="KW-0134">Cell wall</keyword>
<name>A0AA39VVR4_ACESA</name>
<evidence type="ECO:0000313" key="10">
    <source>
        <dbReference type="EMBL" id="KAK0592753.1"/>
    </source>
</evidence>
<dbReference type="Pfam" id="PF00295">
    <property type="entry name" value="Glyco_hydro_28"/>
    <property type="match status" value="1"/>
</dbReference>
<keyword evidence="4" id="KW-0964">Secreted</keyword>
<dbReference type="Gene3D" id="2.160.20.10">
    <property type="entry name" value="Single-stranded right-handed beta-helix, Pectin lyase-like"/>
    <property type="match status" value="1"/>
</dbReference>